<dbReference type="AlphaFoldDB" id="A0AAV5AAJ4"/>
<dbReference type="Pfam" id="PF01400">
    <property type="entry name" value="Astacin"/>
    <property type="match status" value="1"/>
</dbReference>
<organism evidence="3 4">
    <name type="scientific">Clathrus columnatus</name>
    <dbReference type="NCBI Taxonomy" id="1419009"/>
    <lineage>
        <taxon>Eukaryota</taxon>
        <taxon>Fungi</taxon>
        <taxon>Dikarya</taxon>
        <taxon>Basidiomycota</taxon>
        <taxon>Agaricomycotina</taxon>
        <taxon>Agaricomycetes</taxon>
        <taxon>Phallomycetidae</taxon>
        <taxon>Phallales</taxon>
        <taxon>Clathraceae</taxon>
        <taxon>Clathrus</taxon>
    </lineage>
</organism>
<dbReference type="SUPFAM" id="SSF55486">
    <property type="entry name" value="Metalloproteases ('zincins'), catalytic domain"/>
    <property type="match status" value="1"/>
</dbReference>
<evidence type="ECO:0000313" key="4">
    <source>
        <dbReference type="Proteomes" id="UP001050691"/>
    </source>
</evidence>
<feature type="compositionally biased region" description="Acidic residues" evidence="1">
    <location>
        <begin position="1"/>
        <end position="14"/>
    </location>
</feature>
<dbReference type="InterPro" id="IPR024079">
    <property type="entry name" value="MetalloPept_cat_dom_sf"/>
</dbReference>
<reference evidence="3" key="1">
    <citation type="submission" date="2021-10" db="EMBL/GenBank/DDBJ databases">
        <title>De novo Genome Assembly of Clathrus columnatus (Basidiomycota, Fungi) Using Illumina and Nanopore Sequence Data.</title>
        <authorList>
            <person name="Ogiso-Tanaka E."/>
            <person name="Itagaki H."/>
            <person name="Hosoya T."/>
            <person name="Hosaka K."/>
        </authorList>
    </citation>
    <scope>NUCLEOTIDE SEQUENCE</scope>
    <source>
        <strain evidence="3">MO-923</strain>
    </source>
</reference>
<dbReference type="InterPro" id="IPR006026">
    <property type="entry name" value="Peptidase_Metallo"/>
</dbReference>
<dbReference type="GO" id="GO:0006508">
    <property type="term" value="P:proteolysis"/>
    <property type="evidence" value="ECO:0007669"/>
    <property type="project" value="InterPro"/>
</dbReference>
<keyword evidence="4" id="KW-1185">Reference proteome</keyword>
<sequence length="246" mass="28042">MSSDSDYDSDDSENDSMCGADDNFNGEVTGGRSLGVEASGQGAYRGRGIKWKIGQTIHVKFMDGTSSNHYKVEKIAKTWEKYANVTFNFVTKGYSDIRITFNTDRWSSRIGTYALNVSKNEPTMNLGIKRRTKPETLKRHVLHEFGHALGLLHEHQSPAFPIVWNEKKVFAKNSHWSKEKVRHNILNKARSTNYTKFDPRSIMLYNVDKRLTKNGRGIKRSNTLSKTDKEFIGEMYPFPDSDSSSD</sequence>
<accession>A0AAV5AAJ4</accession>
<dbReference type="EMBL" id="BPWL01000005">
    <property type="protein sequence ID" value="GJJ10249.1"/>
    <property type="molecule type" value="Genomic_DNA"/>
</dbReference>
<proteinExistence type="predicted"/>
<evidence type="ECO:0000259" key="2">
    <source>
        <dbReference type="SMART" id="SM00235"/>
    </source>
</evidence>
<dbReference type="Gene3D" id="3.40.390.10">
    <property type="entry name" value="Collagenase (Catalytic Domain)"/>
    <property type="match status" value="1"/>
</dbReference>
<protein>
    <recommendedName>
        <fullName evidence="2">Peptidase metallopeptidase domain-containing protein</fullName>
    </recommendedName>
</protein>
<dbReference type="GO" id="GO:0004222">
    <property type="term" value="F:metalloendopeptidase activity"/>
    <property type="evidence" value="ECO:0007669"/>
    <property type="project" value="InterPro"/>
</dbReference>
<dbReference type="Proteomes" id="UP001050691">
    <property type="component" value="Unassembled WGS sequence"/>
</dbReference>
<evidence type="ECO:0000313" key="3">
    <source>
        <dbReference type="EMBL" id="GJJ10249.1"/>
    </source>
</evidence>
<dbReference type="GO" id="GO:0008270">
    <property type="term" value="F:zinc ion binding"/>
    <property type="evidence" value="ECO:0007669"/>
    <property type="project" value="InterPro"/>
</dbReference>
<gene>
    <name evidence="3" type="ORF">Clacol_004475</name>
</gene>
<feature type="region of interest" description="Disordered" evidence="1">
    <location>
        <begin position="1"/>
        <end position="22"/>
    </location>
</feature>
<comment type="caution">
    <text evidence="3">The sequence shown here is derived from an EMBL/GenBank/DDBJ whole genome shotgun (WGS) entry which is preliminary data.</text>
</comment>
<name>A0AAV5AAJ4_9AGAM</name>
<feature type="domain" description="Peptidase metallopeptidase" evidence="2">
    <location>
        <begin position="47"/>
        <end position="188"/>
    </location>
</feature>
<evidence type="ECO:0000256" key="1">
    <source>
        <dbReference type="SAM" id="MobiDB-lite"/>
    </source>
</evidence>
<dbReference type="InterPro" id="IPR001506">
    <property type="entry name" value="Peptidase_M12A"/>
</dbReference>
<dbReference type="SMART" id="SM00235">
    <property type="entry name" value="ZnMc"/>
    <property type="match status" value="1"/>
</dbReference>